<dbReference type="InterPro" id="IPR000700">
    <property type="entry name" value="PAS-assoc_C"/>
</dbReference>
<keyword evidence="4" id="KW-0808">Transferase</keyword>
<keyword evidence="8" id="KW-0902">Two-component regulatory system</keyword>
<dbReference type="SMART" id="SM00387">
    <property type="entry name" value="HATPase_c"/>
    <property type="match status" value="1"/>
</dbReference>
<evidence type="ECO:0000256" key="7">
    <source>
        <dbReference type="ARBA" id="ARBA00022840"/>
    </source>
</evidence>
<evidence type="ECO:0000259" key="11">
    <source>
        <dbReference type="PROSITE" id="PS50113"/>
    </source>
</evidence>
<evidence type="ECO:0000256" key="5">
    <source>
        <dbReference type="ARBA" id="ARBA00022741"/>
    </source>
</evidence>
<dbReference type="Gene3D" id="3.30.450.20">
    <property type="entry name" value="PAS domain"/>
    <property type="match status" value="5"/>
</dbReference>
<dbReference type="PANTHER" id="PTHR43304">
    <property type="entry name" value="PHYTOCHROME-LIKE PROTEIN CPH1"/>
    <property type="match status" value="1"/>
</dbReference>
<dbReference type="Gene3D" id="3.30.565.10">
    <property type="entry name" value="Histidine kinase-like ATPase, C-terminal domain"/>
    <property type="match status" value="1"/>
</dbReference>
<sequence length="889" mass="101664">MDKHDDYSILHNLITESGVYRPLFEHHPDAIYVMDMEGNYVYTNPAVLRMTGYAPEELLTIDKSQIFGKDRLYFRSPYFNRVMRGESVQFETEIYHKQGHTIYLDVTYTPVTNGDQIVGIFGAAKDITARKQADEQLRKSEERLTLAQDIGGFGCWDWSMDTDELICTPKFFEIMHMEQDTPTLLYRRFLASIHPDDRARVSDAFRRMLTEGSIHLECQLMDSAHPVKTIAIRGRVLAADANHERRIIGTVQDITEQRLLADLIRESERQYRMLSENTMDLISTHTADEQLRFLYASPSLTRLLGYEPDEMLGQSAADYYHPEDRAVVQVYVQSILYAREQHTVCYRFRHKQGHYIWLESSGTHASNGSNDPFGTIVAVSRDVSDRKFAEQQLLESEQRYKSLVEYNPSGVYSFDMQGRLYNLNPVAEIQSGYAAGRIGEIHFIDLIDEKHQQDAQHHFDRARMGLPQNYETTLIQSSGNRMEVNITNVPIIIGGQITGVFGIATDITESKRYLEQIQALSEEYNLILSSVSEGIFGIDTNGRGIFINEAAARMLQLPRDQFIGMPLQEALVNARADGEAYLPGQNPVRLTLADGLSRQVLEEVFFRRDGSSFFVSYRTNALFDRGRIIGAVVVFSDRTSEREILEAKEMAERAAYAKTQFISMMSHELRTPMNAIVGMSELIQDSPLDDEQRWYMDIIVQNSHELVRIMDDITDVNRLENGHVELEEYDFDLYELMDSVYQLFLPQAENKQIQVSLQIEQEVPLMVKGDMFRLRQVLVNIIGNAIKFTDHGQVEIVVSLSHLSREHGIILDFRIVDTGIGIPADRLNELFHSFSQVHHAMNRHYGGTGLGLFISKNLIELMKGTIGVESRENSGSTFYFTLPFQLATQ</sequence>
<dbReference type="PROSITE" id="PS50112">
    <property type="entry name" value="PAS"/>
    <property type="match status" value="3"/>
</dbReference>
<reference evidence="12 13" key="1">
    <citation type="submission" date="2023-07" db="EMBL/GenBank/DDBJ databases">
        <title>Genomic Encyclopedia of Type Strains, Phase IV (KMG-IV): sequencing the most valuable type-strain genomes for metagenomic binning, comparative biology and taxonomic classification.</title>
        <authorList>
            <person name="Goeker M."/>
        </authorList>
    </citation>
    <scope>NUCLEOTIDE SEQUENCE [LARGE SCALE GENOMIC DNA]</scope>
    <source>
        <strain evidence="12 13">DSM 22170</strain>
    </source>
</reference>
<dbReference type="InterPro" id="IPR013655">
    <property type="entry name" value="PAS_fold_3"/>
</dbReference>
<dbReference type="Pfam" id="PF08447">
    <property type="entry name" value="PAS_3"/>
    <property type="match status" value="2"/>
</dbReference>
<dbReference type="Pfam" id="PF00512">
    <property type="entry name" value="HisKA"/>
    <property type="match status" value="1"/>
</dbReference>
<dbReference type="Pfam" id="PF02518">
    <property type="entry name" value="HATPase_c"/>
    <property type="match status" value="1"/>
</dbReference>
<dbReference type="InterPro" id="IPR000014">
    <property type="entry name" value="PAS"/>
</dbReference>
<name>A0ABU1IZ45_9BACL</name>
<evidence type="ECO:0000256" key="1">
    <source>
        <dbReference type="ARBA" id="ARBA00000085"/>
    </source>
</evidence>
<dbReference type="EMBL" id="JAVDQH010000008">
    <property type="protein sequence ID" value="MDR6244513.1"/>
    <property type="molecule type" value="Genomic_DNA"/>
</dbReference>
<evidence type="ECO:0000256" key="6">
    <source>
        <dbReference type="ARBA" id="ARBA00022777"/>
    </source>
</evidence>
<evidence type="ECO:0000313" key="12">
    <source>
        <dbReference type="EMBL" id="MDR6244513.1"/>
    </source>
</evidence>
<feature type="domain" description="Histidine kinase" evidence="9">
    <location>
        <begin position="664"/>
        <end position="886"/>
    </location>
</feature>
<dbReference type="InterPro" id="IPR013767">
    <property type="entry name" value="PAS_fold"/>
</dbReference>
<dbReference type="SUPFAM" id="SSF47384">
    <property type="entry name" value="Homodimeric domain of signal transducing histidine kinase"/>
    <property type="match status" value="1"/>
</dbReference>
<feature type="domain" description="PAC" evidence="11">
    <location>
        <begin position="468"/>
        <end position="519"/>
    </location>
</feature>
<dbReference type="Pfam" id="PF00989">
    <property type="entry name" value="PAS"/>
    <property type="match status" value="1"/>
</dbReference>
<dbReference type="PROSITE" id="PS50109">
    <property type="entry name" value="HIS_KIN"/>
    <property type="match status" value="1"/>
</dbReference>
<protein>
    <recommendedName>
        <fullName evidence="2">histidine kinase</fullName>
        <ecNumber evidence="2">2.7.13.3</ecNumber>
    </recommendedName>
</protein>
<evidence type="ECO:0000313" key="13">
    <source>
        <dbReference type="Proteomes" id="UP001185028"/>
    </source>
</evidence>
<evidence type="ECO:0000256" key="8">
    <source>
        <dbReference type="ARBA" id="ARBA00023012"/>
    </source>
</evidence>
<feature type="domain" description="PAS" evidence="10">
    <location>
        <begin position="520"/>
        <end position="564"/>
    </location>
</feature>
<dbReference type="InterPro" id="IPR003661">
    <property type="entry name" value="HisK_dim/P_dom"/>
</dbReference>
<dbReference type="InterPro" id="IPR036097">
    <property type="entry name" value="HisK_dim/P_sf"/>
</dbReference>
<dbReference type="RefSeq" id="WP_188773905.1">
    <property type="nucleotide sequence ID" value="NZ_BMMB01000001.1"/>
</dbReference>
<dbReference type="SMART" id="SM00086">
    <property type="entry name" value="PAC"/>
    <property type="match status" value="5"/>
</dbReference>
<keyword evidence="3" id="KW-0597">Phosphoprotein</keyword>
<dbReference type="PROSITE" id="PS50113">
    <property type="entry name" value="PAC"/>
    <property type="match status" value="3"/>
</dbReference>
<dbReference type="InterPro" id="IPR003594">
    <property type="entry name" value="HATPase_dom"/>
</dbReference>
<comment type="caution">
    <text evidence="12">The sequence shown here is derived from an EMBL/GenBank/DDBJ whole genome shotgun (WGS) entry which is preliminary data.</text>
</comment>
<dbReference type="InterPro" id="IPR035965">
    <property type="entry name" value="PAS-like_dom_sf"/>
</dbReference>
<keyword evidence="5" id="KW-0547">Nucleotide-binding</keyword>
<dbReference type="NCBIfam" id="TIGR00229">
    <property type="entry name" value="sensory_box"/>
    <property type="match status" value="4"/>
</dbReference>
<evidence type="ECO:0000256" key="3">
    <source>
        <dbReference type="ARBA" id="ARBA00022553"/>
    </source>
</evidence>
<dbReference type="SMART" id="SM00091">
    <property type="entry name" value="PAS"/>
    <property type="match status" value="5"/>
</dbReference>
<dbReference type="SUPFAM" id="SSF55785">
    <property type="entry name" value="PYP-like sensor domain (PAS domain)"/>
    <property type="match status" value="5"/>
</dbReference>
<dbReference type="InterPro" id="IPR004358">
    <property type="entry name" value="Sig_transdc_His_kin-like_C"/>
</dbReference>
<keyword evidence="13" id="KW-1185">Reference proteome</keyword>
<feature type="domain" description="PAC" evidence="11">
    <location>
        <begin position="342"/>
        <end position="395"/>
    </location>
</feature>
<dbReference type="InterPro" id="IPR005467">
    <property type="entry name" value="His_kinase_dom"/>
</dbReference>
<feature type="domain" description="PAS" evidence="10">
    <location>
        <begin position="267"/>
        <end position="339"/>
    </location>
</feature>
<dbReference type="CDD" id="cd16922">
    <property type="entry name" value="HATPase_EvgS-ArcB-TorS-like"/>
    <property type="match status" value="1"/>
</dbReference>
<gene>
    <name evidence="12" type="ORF">JOC58_002406</name>
</gene>
<dbReference type="CDD" id="cd00130">
    <property type="entry name" value="PAS"/>
    <property type="match status" value="3"/>
</dbReference>
<dbReference type="SMART" id="SM00388">
    <property type="entry name" value="HisKA"/>
    <property type="match status" value="1"/>
</dbReference>
<evidence type="ECO:0000259" key="9">
    <source>
        <dbReference type="PROSITE" id="PS50109"/>
    </source>
</evidence>
<dbReference type="Gene3D" id="1.10.287.130">
    <property type="match status" value="1"/>
</dbReference>
<dbReference type="PANTHER" id="PTHR43304:SF1">
    <property type="entry name" value="PAC DOMAIN-CONTAINING PROTEIN"/>
    <property type="match status" value="1"/>
</dbReference>
<accession>A0ABU1IZ45</accession>
<evidence type="ECO:0000259" key="10">
    <source>
        <dbReference type="PROSITE" id="PS50112"/>
    </source>
</evidence>
<feature type="domain" description="PAS" evidence="10">
    <location>
        <begin position="16"/>
        <end position="59"/>
    </location>
</feature>
<comment type="catalytic activity">
    <reaction evidence="1">
        <text>ATP + protein L-histidine = ADP + protein N-phospho-L-histidine.</text>
        <dbReference type="EC" id="2.7.13.3"/>
    </reaction>
</comment>
<feature type="domain" description="PAC" evidence="11">
    <location>
        <begin position="88"/>
        <end position="139"/>
    </location>
</feature>
<dbReference type="InterPro" id="IPR052162">
    <property type="entry name" value="Sensor_kinase/Photoreceptor"/>
</dbReference>
<keyword evidence="7" id="KW-0067">ATP-binding</keyword>
<dbReference type="InterPro" id="IPR036890">
    <property type="entry name" value="HATPase_C_sf"/>
</dbReference>
<dbReference type="EC" id="2.7.13.3" evidence="2"/>
<dbReference type="Proteomes" id="UP001185028">
    <property type="component" value="Unassembled WGS sequence"/>
</dbReference>
<dbReference type="SUPFAM" id="SSF55874">
    <property type="entry name" value="ATPase domain of HSP90 chaperone/DNA topoisomerase II/histidine kinase"/>
    <property type="match status" value="1"/>
</dbReference>
<dbReference type="InterPro" id="IPR001610">
    <property type="entry name" value="PAC"/>
</dbReference>
<proteinExistence type="predicted"/>
<dbReference type="CDD" id="cd00082">
    <property type="entry name" value="HisKA"/>
    <property type="match status" value="1"/>
</dbReference>
<organism evidence="12 13">
    <name type="scientific">Paenibacillus hunanensis</name>
    <dbReference type="NCBI Taxonomy" id="539262"/>
    <lineage>
        <taxon>Bacteria</taxon>
        <taxon>Bacillati</taxon>
        <taxon>Bacillota</taxon>
        <taxon>Bacilli</taxon>
        <taxon>Bacillales</taxon>
        <taxon>Paenibacillaceae</taxon>
        <taxon>Paenibacillus</taxon>
    </lineage>
</organism>
<evidence type="ECO:0000256" key="4">
    <source>
        <dbReference type="ARBA" id="ARBA00022679"/>
    </source>
</evidence>
<evidence type="ECO:0000256" key="2">
    <source>
        <dbReference type="ARBA" id="ARBA00012438"/>
    </source>
</evidence>
<dbReference type="Pfam" id="PF13426">
    <property type="entry name" value="PAS_9"/>
    <property type="match status" value="2"/>
</dbReference>
<keyword evidence="6" id="KW-0418">Kinase</keyword>
<dbReference type="PRINTS" id="PR00344">
    <property type="entry name" value="BCTRLSENSOR"/>
</dbReference>